<evidence type="ECO:0000313" key="4">
    <source>
        <dbReference type="Proteomes" id="UP000248132"/>
    </source>
</evidence>
<feature type="transmembrane region" description="Helical" evidence="1">
    <location>
        <begin position="262"/>
        <end position="288"/>
    </location>
</feature>
<feature type="transmembrane region" description="Helical" evidence="1">
    <location>
        <begin position="179"/>
        <end position="198"/>
    </location>
</feature>
<gene>
    <name evidence="3" type="ORF">LY28_03259</name>
</gene>
<feature type="signal peptide" evidence="2">
    <location>
        <begin position="1"/>
        <end position="24"/>
    </location>
</feature>
<keyword evidence="1" id="KW-0812">Transmembrane</keyword>
<accession>A0A318XGZ0</accession>
<evidence type="ECO:0000313" key="3">
    <source>
        <dbReference type="EMBL" id="PYG85699.1"/>
    </source>
</evidence>
<protein>
    <recommendedName>
        <fullName evidence="5">Polymer-forming protein</fullName>
    </recommendedName>
</protein>
<evidence type="ECO:0000256" key="1">
    <source>
        <dbReference type="SAM" id="Phobius"/>
    </source>
</evidence>
<keyword evidence="1" id="KW-0472">Membrane</keyword>
<evidence type="ECO:0008006" key="5">
    <source>
        <dbReference type="Google" id="ProtNLM"/>
    </source>
</evidence>
<feature type="chain" id="PRO_5016272662" description="Polymer-forming protein" evidence="2">
    <location>
        <begin position="25"/>
        <end position="305"/>
    </location>
</feature>
<dbReference type="RefSeq" id="WP_110463225.1">
    <property type="nucleotide sequence ID" value="NZ_QKMR01000024.1"/>
</dbReference>
<proteinExistence type="predicted"/>
<organism evidence="3 4">
    <name type="scientific">Ruminiclostridium sufflavum DSM 19573</name>
    <dbReference type="NCBI Taxonomy" id="1121337"/>
    <lineage>
        <taxon>Bacteria</taxon>
        <taxon>Bacillati</taxon>
        <taxon>Bacillota</taxon>
        <taxon>Clostridia</taxon>
        <taxon>Eubacteriales</taxon>
        <taxon>Oscillospiraceae</taxon>
        <taxon>Ruminiclostridium</taxon>
    </lineage>
</organism>
<feature type="transmembrane region" description="Helical" evidence="1">
    <location>
        <begin position="235"/>
        <end position="256"/>
    </location>
</feature>
<comment type="caution">
    <text evidence="3">The sequence shown here is derived from an EMBL/GenBank/DDBJ whole genome shotgun (WGS) entry which is preliminary data.</text>
</comment>
<keyword evidence="4" id="KW-1185">Reference proteome</keyword>
<dbReference type="OrthoDB" id="1738588at2"/>
<name>A0A318XGZ0_9FIRM</name>
<sequence>MKKYTRTVLITLILIVFSSFAVSAAQNNITSDNLVIFEDKALDNINSGNVTVVGGNAEIQKGVSGSVIVVFGKAVLNGNIGGDVVSVFGELDIQDGTLIQGNLVSVGKLKKADTVSVSGTRFAVDFDLISLFKSNGIVINAFIILAVLTLALGLIFISIFSKRYRVMEYSMKSGNLRRLILGLLFIVSATIVLVFLMFLVIVPFVYILMLMFADIVSGIYIGSFIFKNNNEKSTIFIEFFVGHIIVNILKIVPLILLPEGAYTAMLVYGICLVVLEGAMAAFGIGTVIDTGFGKDKKLLKTKEDL</sequence>
<keyword evidence="1" id="KW-1133">Transmembrane helix</keyword>
<evidence type="ECO:0000256" key="2">
    <source>
        <dbReference type="SAM" id="SignalP"/>
    </source>
</evidence>
<dbReference type="Proteomes" id="UP000248132">
    <property type="component" value="Unassembled WGS sequence"/>
</dbReference>
<reference evidence="3 4" key="1">
    <citation type="submission" date="2018-06" db="EMBL/GenBank/DDBJ databases">
        <title>Genomic Encyclopedia of Type Strains, Phase I: the one thousand microbial genomes (KMG-I) project.</title>
        <authorList>
            <person name="Kyrpides N."/>
        </authorList>
    </citation>
    <scope>NUCLEOTIDE SEQUENCE [LARGE SCALE GENOMIC DNA]</scope>
    <source>
        <strain evidence="3 4">DSM 19573</strain>
    </source>
</reference>
<feature type="transmembrane region" description="Helical" evidence="1">
    <location>
        <begin position="204"/>
        <end position="226"/>
    </location>
</feature>
<dbReference type="AlphaFoldDB" id="A0A318XGZ0"/>
<feature type="transmembrane region" description="Helical" evidence="1">
    <location>
        <begin position="137"/>
        <end position="159"/>
    </location>
</feature>
<dbReference type="EMBL" id="QKMR01000024">
    <property type="protein sequence ID" value="PYG85699.1"/>
    <property type="molecule type" value="Genomic_DNA"/>
</dbReference>
<keyword evidence="2" id="KW-0732">Signal</keyword>